<dbReference type="Proteomes" id="UP000019140">
    <property type="component" value="Unassembled WGS sequence"/>
</dbReference>
<dbReference type="HOGENOM" id="CLU_147221_0_0_7"/>
<protein>
    <submittedName>
        <fullName evidence="1">Uncharacterized protein</fullName>
    </submittedName>
</protein>
<name>W4LUW1_9BACT</name>
<keyword evidence="2" id="KW-1185">Reference proteome</keyword>
<evidence type="ECO:0000313" key="2">
    <source>
        <dbReference type="Proteomes" id="UP000019140"/>
    </source>
</evidence>
<dbReference type="EMBL" id="AZHX01001586">
    <property type="protein sequence ID" value="ETX01799.1"/>
    <property type="molecule type" value="Genomic_DNA"/>
</dbReference>
<dbReference type="AlphaFoldDB" id="W4LUW1"/>
<evidence type="ECO:0000313" key="1">
    <source>
        <dbReference type="EMBL" id="ETX01799.1"/>
    </source>
</evidence>
<comment type="caution">
    <text evidence="1">The sequence shown here is derived from an EMBL/GenBank/DDBJ whole genome shotgun (WGS) entry which is preliminary data.</text>
</comment>
<accession>W4LUW1</accession>
<gene>
    <name evidence="1" type="ORF">ETSY2_36625</name>
</gene>
<proteinExistence type="predicted"/>
<reference evidence="1 2" key="1">
    <citation type="journal article" date="2014" name="Nature">
        <title>An environmental bacterial taxon with a large and distinct metabolic repertoire.</title>
        <authorList>
            <person name="Wilson M.C."/>
            <person name="Mori T."/>
            <person name="Ruckert C."/>
            <person name="Uria A.R."/>
            <person name="Helf M.J."/>
            <person name="Takada K."/>
            <person name="Gernert C."/>
            <person name="Steffens U.A."/>
            <person name="Heycke N."/>
            <person name="Schmitt S."/>
            <person name="Rinke C."/>
            <person name="Helfrich E.J."/>
            <person name="Brachmann A.O."/>
            <person name="Gurgui C."/>
            <person name="Wakimoto T."/>
            <person name="Kracht M."/>
            <person name="Crusemann M."/>
            <person name="Hentschel U."/>
            <person name="Abe I."/>
            <person name="Matsunaga S."/>
            <person name="Kalinowski J."/>
            <person name="Takeyama H."/>
            <person name="Piel J."/>
        </authorList>
    </citation>
    <scope>NUCLEOTIDE SEQUENCE [LARGE SCALE GENOMIC DNA]</scope>
    <source>
        <strain evidence="2">TSY2</strain>
    </source>
</reference>
<sequence>MSEPTITLQMPQPLYQRLQRLAELTHRPLESLIFQSLDAHLPPLLEDMPESMREDLHTLEKLDDEALRHVAQGVWSTTQHERYTELLEQDRASALTPSEQVTLEELYQDANRHMLRKAYAHALLKWRGHELPPLAARQSAP</sequence>
<organism evidence="1 2">
    <name type="scientific">Candidatus Entotheonella gemina</name>
    <dbReference type="NCBI Taxonomy" id="1429439"/>
    <lineage>
        <taxon>Bacteria</taxon>
        <taxon>Pseudomonadati</taxon>
        <taxon>Nitrospinota/Tectimicrobiota group</taxon>
        <taxon>Candidatus Tectimicrobiota</taxon>
        <taxon>Candidatus Entotheonellia</taxon>
        <taxon>Candidatus Entotheonellales</taxon>
        <taxon>Candidatus Entotheonellaceae</taxon>
        <taxon>Candidatus Entotheonella</taxon>
    </lineage>
</organism>